<proteinExistence type="predicted"/>
<evidence type="ECO:0000313" key="1">
    <source>
        <dbReference type="EMBL" id="KZR96978.1"/>
    </source>
</evidence>
<dbReference type="AlphaFoldDB" id="A0A164ENZ4"/>
<sequence length="44" mass="4812">LFLSEFAEVFQNSRSLMDKMNSSDVVEPLPSLSPFTVSSTSLSS</sequence>
<comment type="caution">
    <text evidence="1">The sequence shown here is derived from an EMBL/GenBank/DDBJ whole genome shotgun (WGS) entry which is preliminary data.</text>
</comment>
<accession>A0A164ENZ4</accession>
<feature type="non-terminal residue" evidence="1">
    <location>
        <position position="1"/>
    </location>
</feature>
<name>A0A164ENZ4_9CRUS</name>
<dbReference type="Proteomes" id="UP000076858">
    <property type="component" value="Unassembled WGS sequence"/>
</dbReference>
<evidence type="ECO:0000313" key="2">
    <source>
        <dbReference type="Proteomes" id="UP000076858"/>
    </source>
</evidence>
<reference evidence="1 2" key="1">
    <citation type="submission" date="2016-03" db="EMBL/GenBank/DDBJ databases">
        <title>EvidentialGene: Evidence-directed Construction of Genes on Genomes.</title>
        <authorList>
            <person name="Gilbert D.G."/>
            <person name="Choi J.-H."/>
            <person name="Mockaitis K."/>
            <person name="Colbourne J."/>
            <person name="Pfrender M."/>
        </authorList>
    </citation>
    <scope>NUCLEOTIDE SEQUENCE [LARGE SCALE GENOMIC DNA]</scope>
    <source>
        <strain evidence="1 2">Xinb3</strain>
        <tissue evidence="1">Complete organism</tissue>
    </source>
</reference>
<gene>
    <name evidence="1" type="ORF">APZ42_008382</name>
</gene>
<keyword evidence="2" id="KW-1185">Reference proteome</keyword>
<dbReference type="EMBL" id="LRGB01023035">
    <property type="protein sequence ID" value="KZR96978.1"/>
    <property type="molecule type" value="Genomic_DNA"/>
</dbReference>
<organism evidence="1 2">
    <name type="scientific">Daphnia magna</name>
    <dbReference type="NCBI Taxonomy" id="35525"/>
    <lineage>
        <taxon>Eukaryota</taxon>
        <taxon>Metazoa</taxon>
        <taxon>Ecdysozoa</taxon>
        <taxon>Arthropoda</taxon>
        <taxon>Crustacea</taxon>
        <taxon>Branchiopoda</taxon>
        <taxon>Diplostraca</taxon>
        <taxon>Cladocera</taxon>
        <taxon>Anomopoda</taxon>
        <taxon>Daphniidae</taxon>
        <taxon>Daphnia</taxon>
    </lineage>
</organism>
<protein>
    <submittedName>
        <fullName evidence="1">Uncharacterized protein</fullName>
    </submittedName>
</protein>